<dbReference type="PROSITE" id="PS51257">
    <property type="entry name" value="PROKAR_LIPOPROTEIN"/>
    <property type="match status" value="1"/>
</dbReference>
<feature type="signal peptide" evidence="1">
    <location>
        <begin position="1"/>
        <end position="18"/>
    </location>
</feature>
<proteinExistence type="predicted"/>
<dbReference type="Proteomes" id="UP000782117">
    <property type="component" value="Unassembled WGS sequence"/>
</dbReference>
<evidence type="ECO:0000313" key="2">
    <source>
        <dbReference type="EMBL" id="MBM6807307.1"/>
    </source>
</evidence>
<sequence>MKLSKSLFLAFAGLGLFACSNEDVVENGGIEGGATVTVKVVGDALSRALETPTTGNNGDTYPIEVKTGAIKLTAGQVATPEIQISDIKDGQTFEFTGVRNPQSIEVVINNGVSKETGLKLVDVVETGLAEPLYGTSTEFQQGADGNYTVTINLERRLARLQFSGIDFNTEGTSYTALTLDGIYLNGAKITENGVETKTQDADPAWSAVNPTWVTDAPVFDAINAVIVGEGAVEGPWPADEQCYAYNIFPVSSNLPKLTVCFSNAVQTGVTSTTTNRYARVANYKIDLAEEETVEELGLKGIDGEGNITEFVAGYIYNITGLMMDDEDLGPTPEGGKDAKLIATVKVEPWTLVNATVDWQ</sequence>
<dbReference type="RefSeq" id="WP_204501216.1">
    <property type="nucleotide sequence ID" value="NZ_JACJKJ010000021.1"/>
</dbReference>
<dbReference type="EMBL" id="JACJKJ010000021">
    <property type="protein sequence ID" value="MBM6807307.1"/>
    <property type="molecule type" value="Genomic_DNA"/>
</dbReference>
<name>A0ABS2FAL4_9BACE</name>
<comment type="caution">
    <text evidence="2">The sequence shown here is derived from an EMBL/GenBank/DDBJ whole genome shotgun (WGS) entry which is preliminary data.</text>
</comment>
<keyword evidence="1" id="KW-0732">Signal</keyword>
<organism evidence="2 3">
    <name type="scientific">Bacteroides caecicola</name>
    <dbReference type="NCBI Taxonomy" id="1462569"/>
    <lineage>
        <taxon>Bacteria</taxon>
        <taxon>Pseudomonadati</taxon>
        <taxon>Bacteroidota</taxon>
        <taxon>Bacteroidia</taxon>
        <taxon>Bacteroidales</taxon>
        <taxon>Bacteroidaceae</taxon>
        <taxon>Bacteroides</taxon>
    </lineage>
</organism>
<evidence type="ECO:0000313" key="3">
    <source>
        <dbReference type="Proteomes" id="UP000782117"/>
    </source>
</evidence>
<feature type="chain" id="PRO_5047132231" description="Major fimbrial subunit protein N-terminal domain-containing protein" evidence="1">
    <location>
        <begin position="19"/>
        <end position="359"/>
    </location>
</feature>
<reference evidence="2 3" key="1">
    <citation type="journal article" date="2021" name="Sci. Rep.">
        <title>The distribution of antibiotic resistance genes in chicken gut microbiota commensals.</title>
        <authorList>
            <person name="Juricova H."/>
            <person name="Matiasovicova J."/>
            <person name="Kubasova T."/>
            <person name="Cejkova D."/>
            <person name="Rychlik I."/>
        </authorList>
    </citation>
    <scope>NUCLEOTIDE SEQUENCE [LARGE SCALE GENOMIC DNA]</scope>
    <source>
        <strain evidence="2 3">An768</strain>
    </source>
</reference>
<protein>
    <recommendedName>
        <fullName evidence="4">Major fimbrial subunit protein N-terminal domain-containing protein</fullName>
    </recommendedName>
</protein>
<accession>A0ABS2FAL4</accession>
<keyword evidence="3" id="KW-1185">Reference proteome</keyword>
<evidence type="ECO:0000256" key="1">
    <source>
        <dbReference type="SAM" id="SignalP"/>
    </source>
</evidence>
<evidence type="ECO:0008006" key="4">
    <source>
        <dbReference type="Google" id="ProtNLM"/>
    </source>
</evidence>
<gene>
    <name evidence="2" type="ORF">H6A24_12510</name>
</gene>